<evidence type="ECO:0000256" key="3">
    <source>
        <dbReference type="ARBA" id="ARBA00022517"/>
    </source>
</evidence>
<reference evidence="13" key="1">
    <citation type="journal article" date="2009" name="Appl. Environ. Microbiol.">
        <title>Complete genome sequence of the chemolithoautotrophic marine magnetotactic coccus strain MC-1.</title>
        <authorList>
            <person name="Schubbe S."/>
            <person name="Williams T.J."/>
            <person name="Xie G."/>
            <person name="Kiss H.E."/>
            <person name="Brettin T.S."/>
            <person name="Martinez D."/>
            <person name="Ross C.A."/>
            <person name="Schuler D."/>
            <person name="Cox B.L."/>
            <person name="Nealson K.H."/>
            <person name="Bazylinski D.A."/>
        </authorList>
    </citation>
    <scope>NUCLEOTIDE SEQUENCE [LARGE SCALE GENOMIC DNA]</scope>
    <source>
        <strain evidence="13">ATCC BAA-1437 / JCM 17883 / MC-1</strain>
    </source>
</reference>
<comment type="function">
    <text evidence="8 10">GTPase that plays an essential role in the late steps of ribosome biogenesis.</text>
</comment>
<dbReference type="STRING" id="156889.Mmc1_3587"/>
<dbReference type="AlphaFoldDB" id="A0LDM9"/>
<evidence type="ECO:0000313" key="13">
    <source>
        <dbReference type="Proteomes" id="UP000002586"/>
    </source>
</evidence>
<feature type="binding site" evidence="8">
    <location>
        <begin position="218"/>
        <end position="225"/>
    </location>
    <ligand>
        <name>GTP</name>
        <dbReference type="ChEBI" id="CHEBI:37565"/>
        <label>2</label>
    </ligand>
</feature>
<protein>
    <recommendedName>
        <fullName evidence="2 8">GTPase Der</fullName>
    </recommendedName>
    <alternativeName>
        <fullName evidence="7 8">GTP-binding protein EngA</fullName>
    </alternativeName>
</protein>
<dbReference type="HAMAP" id="MF_00195">
    <property type="entry name" value="GTPase_Der"/>
    <property type="match status" value="1"/>
</dbReference>
<evidence type="ECO:0000256" key="5">
    <source>
        <dbReference type="ARBA" id="ARBA00022741"/>
    </source>
</evidence>
<dbReference type="GO" id="GO:0042254">
    <property type="term" value="P:ribosome biogenesis"/>
    <property type="evidence" value="ECO:0007669"/>
    <property type="project" value="UniProtKB-KW"/>
</dbReference>
<feature type="domain" description="EngA-type G" evidence="11">
    <location>
        <begin position="212"/>
        <end position="388"/>
    </location>
</feature>
<comment type="similarity">
    <text evidence="1 8 9 10">Belongs to the TRAFAC class TrmE-Era-EngA-EngB-Septin-like GTPase superfamily. EngA (Der) GTPase family.</text>
</comment>
<reference evidence="12 13" key="2">
    <citation type="journal article" date="2012" name="Int. J. Syst. Evol. Microbiol.">
        <title>Magnetococcus marinus gen. nov., sp. nov., a marine, magnetotactic bacterium that represents a novel lineage (Magnetococcaceae fam. nov.; Magnetococcales ord. nov.) at the base of the Alphaproteobacteria.</title>
        <authorList>
            <person name="Bazylinski D.A."/>
            <person name="Williams T.J."/>
            <person name="Lefevre C.T."/>
            <person name="Berg R.J."/>
            <person name="Zhang C.L."/>
            <person name="Bowser S.S."/>
            <person name="Dean A.J."/>
            <person name="Beveridge T.J."/>
        </authorList>
    </citation>
    <scope>NUCLEOTIDE SEQUENCE [LARGE SCALE GENOMIC DNA]</scope>
    <source>
        <strain evidence="13">ATCC BAA-1437 / JCM 17883 / MC-1</strain>
    </source>
</reference>
<keyword evidence="6 8" id="KW-0342">GTP-binding</keyword>
<evidence type="ECO:0000256" key="1">
    <source>
        <dbReference type="ARBA" id="ARBA00008279"/>
    </source>
</evidence>
<feature type="binding site" evidence="8">
    <location>
        <begin position="331"/>
        <end position="334"/>
    </location>
    <ligand>
        <name>GTP</name>
        <dbReference type="ChEBI" id="CHEBI:37565"/>
        <label>2</label>
    </ligand>
</feature>
<feature type="binding site" evidence="8">
    <location>
        <begin position="70"/>
        <end position="74"/>
    </location>
    <ligand>
        <name>GTP</name>
        <dbReference type="ChEBI" id="CHEBI:37565"/>
        <label>1</label>
    </ligand>
</feature>
<evidence type="ECO:0000259" key="11">
    <source>
        <dbReference type="PROSITE" id="PS51712"/>
    </source>
</evidence>
<dbReference type="Pfam" id="PF14714">
    <property type="entry name" value="KH_dom-like"/>
    <property type="match status" value="1"/>
</dbReference>
<dbReference type="EMBL" id="CP000471">
    <property type="protein sequence ID" value="ABK46072.1"/>
    <property type="molecule type" value="Genomic_DNA"/>
</dbReference>
<evidence type="ECO:0000256" key="9">
    <source>
        <dbReference type="PROSITE-ProRule" id="PRU01049"/>
    </source>
</evidence>
<dbReference type="PIRSF" id="PIRSF006485">
    <property type="entry name" value="GTP-binding_EngA"/>
    <property type="match status" value="1"/>
</dbReference>
<evidence type="ECO:0000256" key="2">
    <source>
        <dbReference type="ARBA" id="ARBA00020953"/>
    </source>
</evidence>
<accession>A0LDM9</accession>
<keyword evidence="3 8" id="KW-0690">Ribosome biogenesis</keyword>
<feature type="domain" description="EngA-type G" evidence="11">
    <location>
        <begin position="17"/>
        <end position="180"/>
    </location>
</feature>
<dbReference type="NCBIfam" id="TIGR03594">
    <property type="entry name" value="GTPase_EngA"/>
    <property type="match status" value="1"/>
</dbReference>
<evidence type="ECO:0000256" key="6">
    <source>
        <dbReference type="ARBA" id="ARBA00023134"/>
    </source>
</evidence>
<dbReference type="PANTHER" id="PTHR43834:SF6">
    <property type="entry name" value="GTPASE DER"/>
    <property type="match status" value="1"/>
</dbReference>
<dbReference type="PRINTS" id="PR00326">
    <property type="entry name" value="GTP1OBG"/>
</dbReference>
<dbReference type="HOGENOM" id="CLU_016077_6_2_5"/>
<dbReference type="eggNOG" id="COG1160">
    <property type="taxonomic scope" value="Bacteria"/>
</dbReference>
<dbReference type="CDD" id="cd01895">
    <property type="entry name" value="EngA2"/>
    <property type="match status" value="1"/>
</dbReference>
<name>A0LDM9_MAGMM</name>
<dbReference type="InterPro" id="IPR016484">
    <property type="entry name" value="GTPase_Der"/>
</dbReference>
<dbReference type="NCBIfam" id="TIGR00231">
    <property type="entry name" value="small_GTP"/>
    <property type="match status" value="2"/>
</dbReference>
<dbReference type="CDD" id="cd01894">
    <property type="entry name" value="EngA1"/>
    <property type="match status" value="1"/>
</dbReference>
<gene>
    <name evidence="8" type="primary">der</name>
    <name evidence="12" type="ordered locus">Mmc1_3587</name>
</gene>
<dbReference type="InterPro" id="IPR005225">
    <property type="entry name" value="Small_GTP-bd"/>
</dbReference>
<sequence length="495" mass="54651">MKPLPQSWKNQTMSKLPLVALVGRPNVGKSTLFNRLTRTRDALVDDTPGLTRDRQYGIMKRGDTPFPMVDTGGFEADPGETMVSLIRGQTILAIEEADIIVFVVDGSTGPLTDDYAIASHLRSSGKPVIIAANKSEKKAATASIEFHELGMEPIIPISSAHGLGIGDLLETLEEMTDAMEGFCRQPEEQLLPLEVEQENPEVAREPRFKGPLRLAVVGCPNAGKSSLVNRLVGEERLLASEIAGTTRDSIDVPITDANGETVILVDTAGIRRKSRVSLRVEKFAVIAALKSMERAEVAILVLDAQRGVTDQDKRIGSYALDAGCGLIFAVNKWDTMPPGQQTIRSFQEGLAIHFPRLTHCPVIFLSAKSGKRVEKLLPTARKVRQATQMRVSTSNLNRWLEQAIEKKAPPRAAGRPVKIRYCSQVSSSPPTFVFFCNRPEKMEESYKRYLENQLREAFALDGTPIRIMFKGGENPFAEKAQKKRVRSRIPPKRKA</sequence>
<organism evidence="12 13">
    <name type="scientific">Magnetococcus marinus (strain ATCC BAA-1437 / JCM 17883 / MC-1)</name>
    <dbReference type="NCBI Taxonomy" id="156889"/>
    <lineage>
        <taxon>Bacteria</taxon>
        <taxon>Pseudomonadati</taxon>
        <taxon>Pseudomonadota</taxon>
        <taxon>Magnetococcia</taxon>
        <taxon>Magnetococcales</taxon>
        <taxon>Magnetococcaceae</taxon>
        <taxon>Magnetococcus</taxon>
    </lineage>
</organism>
<dbReference type="InterPro" id="IPR031166">
    <property type="entry name" value="G_ENGA"/>
</dbReference>
<dbReference type="FunFam" id="3.40.50.300:FF:000040">
    <property type="entry name" value="GTPase Der"/>
    <property type="match status" value="1"/>
</dbReference>
<dbReference type="InterPro" id="IPR006073">
    <property type="entry name" value="GTP-bd"/>
</dbReference>
<dbReference type="Pfam" id="PF01926">
    <property type="entry name" value="MMR_HSR1"/>
    <property type="match status" value="2"/>
</dbReference>
<keyword evidence="13" id="KW-1185">Reference proteome</keyword>
<dbReference type="InterPro" id="IPR027417">
    <property type="entry name" value="P-loop_NTPase"/>
</dbReference>
<dbReference type="FunFam" id="3.30.300.20:FF:000004">
    <property type="entry name" value="GTPase Der"/>
    <property type="match status" value="1"/>
</dbReference>
<proteinExistence type="inferred from homology"/>
<keyword evidence="4 10" id="KW-0677">Repeat</keyword>
<evidence type="ECO:0000256" key="4">
    <source>
        <dbReference type="ARBA" id="ARBA00022737"/>
    </source>
</evidence>
<evidence type="ECO:0000256" key="7">
    <source>
        <dbReference type="ARBA" id="ARBA00032345"/>
    </source>
</evidence>
<dbReference type="GO" id="GO:0005525">
    <property type="term" value="F:GTP binding"/>
    <property type="evidence" value="ECO:0007669"/>
    <property type="project" value="UniProtKB-UniRule"/>
</dbReference>
<feature type="binding site" evidence="8">
    <location>
        <begin position="266"/>
        <end position="270"/>
    </location>
    <ligand>
        <name>GTP</name>
        <dbReference type="ChEBI" id="CHEBI:37565"/>
        <label>2</label>
    </ligand>
</feature>
<dbReference type="PANTHER" id="PTHR43834">
    <property type="entry name" value="GTPASE DER"/>
    <property type="match status" value="1"/>
</dbReference>
<dbReference type="Proteomes" id="UP000002586">
    <property type="component" value="Chromosome"/>
</dbReference>
<dbReference type="InterPro" id="IPR032859">
    <property type="entry name" value="KH_dom-like"/>
</dbReference>
<dbReference type="InterPro" id="IPR015946">
    <property type="entry name" value="KH_dom-like_a/b"/>
</dbReference>
<dbReference type="KEGG" id="mgm:Mmc1_3587"/>
<dbReference type="GO" id="GO:0043022">
    <property type="term" value="F:ribosome binding"/>
    <property type="evidence" value="ECO:0007669"/>
    <property type="project" value="TreeGrafter"/>
</dbReference>
<dbReference type="PROSITE" id="PS51712">
    <property type="entry name" value="G_ENGA"/>
    <property type="match status" value="2"/>
</dbReference>
<evidence type="ECO:0000313" key="12">
    <source>
        <dbReference type="EMBL" id="ABK46072.1"/>
    </source>
</evidence>
<evidence type="ECO:0000256" key="10">
    <source>
        <dbReference type="RuleBase" id="RU004481"/>
    </source>
</evidence>
<dbReference type="SUPFAM" id="SSF52540">
    <property type="entry name" value="P-loop containing nucleoside triphosphate hydrolases"/>
    <property type="match status" value="2"/>
</dbReference>
<evidence type="ECO:0000256" key="8">
    <source>
        <dbReference type="HAMAP-Rule" id="MF_00195"/>
    </source>
</evidence>
<feature type="binding site" evidence="8">
    <location>
        <begin position="133"/>
        <end position="136"/>
    </location>
    <ligand>
        <name>GTP</name>
        <dbReference type="ChEBI" id="CHEBI:37565"/>
        <label>1</label>
    </ligand>
</feature>
<comment type="subunit">
    <text evidence="8">Associates with the 50S ribosomal subunit.</text>
</comment>
<keyword evidence="5 8" id="KW-0547">Nucleotide-binding</keyword>
<dbReference type="Gene3D" id="3.40.50.300">
    <property type="entry name" value="P-loop containing nucleotide triphosphate hydrolases"/>
    <property type="match status" value="2"/>
</dbReference>
<feature type="binding site" evidence="8">
    <location>
        <begin position="23"/>
        <end position="30"/>
    </location>
    <ligand>
        <name>GTP</name>
        <dbReference type="ChEBI" id="CHEBI:37565"/>
        <label>1</label>
    </ligand>
</feature>
<dbReference type="Gene3D" id="3.30.300.20">
    <property type="match status" value="1"/>
</dbReference>